<dbReference type="AlphaFoldDB" id="A0A7C8UJN4"/>
<dbReference type="Proteomes" id="UP000483672">
    <property type="component" value="Unassembled WGS sequence"/>
</dbReference>
<proteinExistence type="predicted"/>
<dbReference type="EMBL" id="WIPF01000051">
    <property type="protein sequence ID" value="KAF3219222.1"/>
    <property type="molecule type" value="Genomic_DNA"/>
</dbReference>
<feature type="compositionally biased region" description="Polar residues" evidence="1">
    <location>
        <begin position="239"/>
        <end position="254"/>
    </location>
</feature>
<protein>
    <submittedName>
        <fullName evidence="2">Uncharacterized protein</fullName>
    </submittedName>
</protein>
<accession>A0A7C8UJN4</accession>
<evidence type="ECO:0000256" key="1">
    <source>
        <dbReference type="SAM" id="MobiDB-lite"/>
    </source>
</evidence>
<feature type="region of interest" description="Disordered" evidence="1">
    <location>
        <begin position="172"/>
        <end position="269"/>
    </location>
</feature>
<name>A0A7C8UJN4_ORBOL</name>
<evidence type="ECO:0000313" key="2">
    <source>
        <dbReference type="EMBL" id="KAF3219222.1"/>
    </source>
</evidence>
<dbReference type="PANTHER" id="PTHR40635">
    <property type="match status" value="1"/>
</dbReference>
<comment type="caution">
    <text evidence="2">The sequence shown here is derived from an EMBL/GenBank/DDBJ whole genome shotgun (WGS) entry which is preliminary data.</text>
</comment>
<organism evidence="2 3">
    <name type="scientific">Orbilia oligospora</name>
    <name type="common">Nematode-trapping fungus</name>
    <name type="synonym">Arthrobotrys oligospora</name>
    <dbReference type="NCBI Taxonomy" id="2813651"/>
    <lineage>
        <taxon>Eukaryota</taxon>
        <taxon>Fungi</taxon>
        <taxon>Dikarya</taxon>
        <taxon>Ascomycota</taxon>
        <taxon>Pezizomycotina</taxon>
        <taxon>Orbiliomycetes</taxon>
        <taxon>Orbiliales</taxon>
        <taxon>Orbiliaceae</taxon>
        <taxon>Orbilia</taxon>
    </lineage>
</organism>
<sequence length="454" mass="50863">MAPLRRYIKLTPQTTLQAQIFLEDPSLLHTWLIHPTNPALPRIIDSLKDLILPKLREERERERTGTVTKKQQAVKDVVSGSDFEVSVFFKDGTNRHALVMPRREFLAPKPEGGLKSNSSKMVLGNKMLDVGESENGGEQDTDQIANLRIENEEEEVDLYALPLVLPTEASDAEVHQADVNSVPVRRSRRKTRTRGNSSDKEDNAASQRSEYGDRAEYQATTPTRRGSRTRNDATRRNTGKQNQKEPITIDSGSDSEAEIGGGVGKDPVEETKKPLFRTSYEAYKIYGKILYLIVKKLDIPRATGQSEQISETVVTRDIPIAPGIEDSGTTEDVMEGWMYMSQVIREDNDFSKYQDQFCAIIQHCKPPQKEPATRMLKLVSYHISYWSKSRQLRESLRSHATSASQNASQLILSKATVSIHSPNTCCLPDPVVSRTVALHAPCAVFPAETSPERS</sequence>
<evidence type="ECO:0000313" key="3">
    <source>
        <dbReference type="Proteomes" id="UP000483672"/>
    </source>
</evidence>
<gene>
    <name evidence="2" type="ORF">TWF191_008016</name>
</gene>
<dbReference type="PANTHER" id="PTHR40635:SF1">
    <property type="match status" value="1"/>
</dbReference>
<reference evidence="2 3" key="1">
    <citation type="submission" date="2019-06" db="EMBL/GenBank/DDBJ databases">
        <authorList>
            <person name="Palmer J.M."/>
        </authorList>
    </citation>
    <scope>NUCLEOTIDE SEQUENCE [LARGE SCALE GENOMIC DNA]</scope>
    <source>
        <strain evidence="2 3">TWF191</strain>
    </source>
</reference>